<proteinExistence type="predicted"/>
<protein>
    <submittedName>
        <fullName evidence="8">Coenzyme A pyrophosphatase</fullName>
    </submittedName>
</protein>
<name>A0AAE7BF76_9BACT</name>
<dbReference type="Proteomes" id="UP000503313">
    <property type="component" value="Chromosome"/>
</dbReference>
<keyword evidence="6" id="KW-0464">Manganese</keyword>
<dbReference type="PROSITE" id="PS51462">
    <property type="entry name" value="NUDIX"/>
    <property type="match status" value="1"/>
</dbReference>
<dbReference type="GO" id="GO:0046872">
    <property type="term" value="F:metal ion binding"/>
    <property type="evidence" value="ECO:0007669"/>
    <property type="project" value="UniProtKB-KW"/>
</dbReference>
<dbReference type="GO" id="GO:0010945">
    <property type="term" value="F:coenzyme A diphosphatase activity"/>
    <property type="evidence" value="ECO:0007669"/>
    <property type="project" value="InterPro"/>
</dbReference>
<evidence type="ECO:0000256" key="3">
    <source>
        <dbReference type="ARBA" id="ARBA00022723"/>
    </source>
</evidence>
<dbReference type="Gene3D" id="3.90.79.10">
    <property type="entry name" value="Nucleoside Triphosphate Pyrophosphohydrolase"/>
    <property type="match status" value="1"/>
</dbReference>
<evidence type="ECO:0000259" key="7">
    <source>
        <dbReference type="PROSITE" id="PS51462"/>
    </source>
</evidence>
<gene>
    <name evidence="8" type="ORF">ADFLV_2181</name>
</gene>
<sequence>MKKNNLKKLVSKLPKHPNVLGRDRFFNSAVLIPLVKIDGEYHLIFQKRAAHIRQGGDICFPGGGFESDVDKDFKDTALRETYEELGIPKKDIKILGQLDTYVAPIGAIIESFVARVKKKAYNNMKIDHNEVEKTIVIPISFFKDNEPKEYTLAHEIQPYKIDENGNKEIFFPVEELGLPDTYKKPWGNKRHKIWVYEYEGEVIWGITSVLIKDVIDKY</sequence>
<comment type="cofactor">
    <cofactor evidence="1">
        <name>Mn(2+)</name>
        <dbReference type="ChEBI" id="CHEBI:29035"/>
    </cofactor>
</comment>
<comment type="cofactor">
    <cofactor evidence="2">
        <name>Mg(2+)</name>
        <dbReference type="ChEBI" id="CHEBI:18420"/>
    </cofactor>
</comment>
<dbReference type="PANTHER" id="PTHR12992">
    <property type="entry name" value="NUDIX HYDROLASE"/>
    <property type="match status" value="1"/>
</dbReference>
<evidence type="ECO:0000313" key="8">
    <source>
        <dbReference type="EMBL" id="QKF78191.1"/>
    </source>
</evidence>
<keyword evidence="9" id="KW-1185">Reference proteome</keyword>
<dbReference type="PANTHER" id="PTHR12992:SF11">
    <property type="entry name" value="MITOCHONDRIAL COENZYME A DIPHOSPHATASE NUDT8"/>
    <property type="match status" value="1"/>
</dbReference>
<feature type="domain" description="Nudix hydrolase" evidence="7">
    <location>
        <begin position="21"/>
        <end position="164"/>
    </location>
</feature>
<evidence type="ECO:0000256" key="1">
    <source>
        <dbReference type="ARBA" id="ARBA00001936"/>
    </source>
</evidence>
<evidence type="ECO:0000256" key="2">
    <source>
        <dbReference type="ARBA" id="ARBA00001946"/>
    </source>
</evidence>
<dbReference type="Pfam" id="PF00293">
    <property type="entry name" value="NUDIX"/>
    <property type="match status" value="1"/>
</dbReference>
<dbReference type="RefSeq" id="WP_014474840.1">
    <property type="nucleotide sequence ID" value="NZ_CP053835.1"/>
</dbReference>
<dbReference type="InterPro" id="IPR015797">
    <property type="entry name" value="NUDIX_hydrolase-like_dom_sf"/>
</dbReference>
<accession>A0AAE7BF76</accession>
<keyword evidence="3" id="KW-0479">Metal-binding</keyword>
<dbReference type="CDD" id="cd03426">
    <property type="entry name" value="NUDIX_CoAse_Nudt7"/>
    <property type="match status" value="1"/>
</dbReference>
<dbReference type="EMBL" id="CP053835">
    <property type="protein sequence ID" value="QKF78191.1"/>
    <property type="molecule type" value="Genomic_DNA"/>
</dbReference>
<dbReference type="KEGG" id="adz:ADFLV_2181"/>
<evidence type="ECO:0000256" key="5">
    <source>
        <dbReference type="ARBA" id="ARBA00022842"/>
    </source>
</evidence>
<evidence type="ECO:0000256" key="4">
    <source>
        <dbReference type="ARBA" id="ARBA00022801"/>
    </source>
</evidence>
<dbReference type="SUPFAM" id="SSF55811">
    <property type="entry name" value="Nudix"/>
    <property type="match status" value="1"/>
</dbReference>
<keyword evidence="4" id="KW-0378">Hydrolase</keyword>
<evidence type="ECO:0000256" key="6">
    <source>
        <dbReference type="ARBA" id="ARBA00023211"/>
    </source>
</evidence>
<evidence type="ECO:0000313" key="9">
    <source>
        <dbReference type="Proteomes" id="UP000503313"/>
    </source>
</evidence>
<organism evidence="8 9">
    <name type="scientific">Arcobacter defluvii</name>
    <dbReference type="NCBI Taxonomy" id="873191"/>
    <lineage>
        <taxon>Bacteria</taxon>
        <taxon>Pseudomonadati</taxon>
        <taxon>Campylobacterota</taxon>
        <taxon>Epsilonproteobacteria</taxon>
        <taxon>Campylobacterales</taxon>
        <taxon>Arcobacteraceae</taxon>
        <taxon>Arcobacter</taxon>
    </lineage>
</organism>
<keyword evidence="5" id="KW-0460">Magnesium</keyword>
<dbReference type="AlphaFoldDB" id="A0AAE7BF76"/>
<dbReference type="InterPro" id="IPR045121">
    <property type="entry name" value="CoAse"/>
</dbReference>
<reference evidence="8 9" key="1">
    <citation type="submission" date="2020-05" db="EMBL/GenBank/DDBJ databases">
        <title>Complete genome sequencing of Campylobacter and Arcobacter type strains.</title>
        <authorList>
            <person name="Miller W.G."/>
            <person name="Yee E."/>
        </authorList>
    </citation>
    <scope>NUCLEOTIDE SEQUENCE [LARGE SCALE GENOMIC DNA]</scope>
    <source>
        <strain evidence="8 9">LMG 25694</strain>
    </source>
</reference>
<dbReference type="InterPro" id="IPR000086">
    <property type="entry name" value="NUDIX_hydrolase_dom"/>
</dbReference>